<sequence>FGREISWKDDDTLPAGHRMTFKNSLHIVTSDIFLKLIIPDLALGLTKRFRDVKVAFDELEQYMSEMIEARQGCEKVERNDLFSSLLDANDSDSGEAKLTVSELIGNIFIFLVAGHETTAHTLCFTFAMLALYADEQEILYKHIHGVLASGKTPVTGIPKESAEDTTLTTTDAQGNKTVVVVPKGADITIDVPGLHYNPRYWDEPEAFKPSRFLGEWPRDAFLPFSAGARACLGRKFFETEGIAILTMLVYRYKIEVKEEPQFANETLEQRKARILDCRPGLTLTPVRVPLVFKLRDTQAI</sequence>
<keyword evidence="3 8" id="KW-0349">Heme</keyword>
<dbReference type="PANTHER" id="PTHR24292:SF54">
    <property type="entry name" value="CYP9F3-RELATED"/>
    <property type="match status" value="1"/>
</dbReference>
<feature type="non-terminal residue" evidence="10">
    <location>
        <position position="300"/>
    </location>
</feature>
<dbReference type="InterPro" id="IPR036396">
    <property type="entry name" value="Cyt_P450_sf"/>
</dbReference>
<evidence type="ECO:0000256" key="9">
    <source>
        <dbReference type="RuleBase" id="RU000461"/>
    </source>
</evidence>
<evidence type="ECO:0000313" key="10">
    <source>
        <dbReference type="EMBL" id="KAG5635995.1"/>
    </source>
</evidence>
<dbReference type="SUPFAM" id="SSF48264">
    <property type="entry name" value="Cytochrome P450"/>
    <property type="match status" value="1"/>
</dbReference>
<evidence type="ECO:0000256" key="6">
    <source>
        <dbReference type="ARBA" id="ARBA00023004"/>
    </source>
</evidence>
<evidence type="ECO:0000256" key="1">
    <source>
        <dbReference type="ARBA" id="ARBA00001971"/>
    </source>
</evidence>
<dbReference type="Proteomes" id="UP000717328">
    <property type="component" value="Unassembled WGS sequence"/>
</dbReference>
<dbReference type="PROSITE" id="PS00086">
    <property type="entry name" value="CYTOCHROME_P450"/>
    <property type="match status" value="1"/>
</dbReference>
<dbReference type="GO" id="GO:0005506">
    <property type="term" value="F:iron ion binding"/>
    <property type="evidence" value="ECO:0007669"/>
    <property type="project" value="InterPro"/>
</dbReference>
<dbReference type="InterPro" id="IPR002401">
    <property type="entry name" value="Cyt_P450_E_grp-I"/>
</dbReference>
<evidence type="ECO:0000256" key="4">
    <source>
        <dbReference type="ARBA" id="ARBA00022723"/>
    </source>
</evidence>
<name>A0A9P7FVF3_9AGAR</name>
<evidence type="ECO:0000256" key="2">
    <source>
        <dbReference type="ARBA" id="ARBA00010617"/>
    </source>
</evidence>
<dbReference type="GO" id="GO:0020037">
    <property type="term" value="F:heme binding"/>
    <property type="evidence" value="ECO:0007669"/>
    <property type="project" value="InterPro"/>
</dbReference>
<reference evidence="10" key="1">
    <citation type="submission" date="2021-02" db="EMBL/GenBank/DDBJ databases">
        <authorList>
            <person name="Nieuwenhuis M."/>
            <person name="Van De Peppel L.J.J."/>
        </authorList>
    </citation>
    <scope>NUCLEOTIDE SEQUENCE</scope>
    <source>
        <strain evidence="10">D49</strain>
    </source>
</reference>
<evidence type="ECO:0000256" key="3">
    <source>
        <dbReference type="ARBA" id="ARBA00022617"/>
    </source>
</evidence>
<dbReference type="PRINTS" id="PR00385">
    <property type="entry name" value="P450"/>
</dbReference>
<reference evidence="10" key="2">
    <citation type="submission" date="2021-10" db="EMBL/GenBank/DDBJ databases">
        <title>Phylogenomics reveals ancestral predisposition of the termite-cultivated fungus Termitomyces towards a domesticated lifestyle.</title>
        <authorList>
            <person name="Auxier B."/>
            <person name="Grum-Grzhimaylo A."/>
            <person name="Cardenas M.E."/>
            <person name="Lodge J.D."/>
            <person name="Laessoe T."/>
            <person name="Pedersen O."/>
            <person name="Smith M.E."/>
            <person name="Kuyper T.W."/>
            <person name="Franco-Molano E.A."/>
            <person name="Baroni T.J."/>
            <person name="Aanen D.K."/>
        </authorList>
    </citation>
    <scope>NUCLEOTIDE SEQUENCE</scope>
    <source>
        <strain evidence="10">D49</strain>
    </source>
</reference>
<dbReference type="EMBL" id="JABCKI010005990">
    <property type="protein sequence ID" value="KAG5635995.1"/>
    <property type="molecule type" value="Genomic_DNA"/>
</dbReference>
<comment type="cofactor">
    <cofactor evidence="1 8">
        <name>heme</name>
        <dbReference type="ChEBI" id="CHEBI:30413"/>
    </cofactor>
</comment>
<keyword evidence="11" id="KW-1185">Reference proteome</keyword>
<evidence type="ECO:0000313" key="11">
    <source>
        <dbReference type="Proteomes" id="UP000717328"/>
    </source>
</evidence>
<evidence type="ECO:0000256" key="8">
    <source>
        <dbReference type="PIRSR" id="PIRSR602401-1"/>
    </source>
</evidence>
<dbReference type="InterPro" id="IPR017972">
    <property type="entry name" value="Cyt_P450_CS"/>
</dbReference>
<dbReference type="GO" id="GO:0016705">
    <property type="term" value="F:oxidoreductase activity, acting on paired donors, with incorporation or reduction of molecular oxygen"/>
    <property type="evidence" value="ECO:0007669"/>
    <property type="project" value="InterPro"/>
</dbReference>
<dbReference type="Pfam" id="PF00067">
    <property type="entry name" value="p450"/>
    <property type="match status" value="2"/>
</dbReference>
<dbReference type="InterPro" id="IPR050476">
    <property type="entry name" value="Insect_CytP450_Detox"/>
</dbReference>
<proteinExistence type="inferred from homology"/>
<accession>A0A9P7FVF3</accession>
<evidence type="ECO:0008006" key="12">
    <source>
        <dbReference type="Google" id="ProtNLM"/>
    </source>
</evidence>
<dbReference type="InterPro" id="IPR001128">
    <property type="entry name" value="Cyt_P450"/>
</dbReference>
<dbReference type="PANTHER" id="PTHR24292">
    <property type="entry name" value="CYTOCHROME P450"/>
    <property type="match status" value="1"/>
</dbReference>
<gene>
    <name evidence="10" type="ORF">H0H81_009445</name>
</gene>
<evidence type="ECO:0000256" key="7">
    <source>
        <dbReference type="ARBA" id="ARBA00023033"/>
    </source>
</evidence>
<dbReference type="Gene3D" id="1.10.630.10">
    <property type="entry name" value="Cytochrome P450"/>
    <property type="match status" value="1"/>
</dbReference>
<keyword evidence="5 9" id="KW-0560">Oxidoreductase</keyword>
<feature type="binding site" description="axial binding residue" evidence="8">
    <location>
        <position position="231"/>
    </location>
    <ligand>
        <name>heme</name>
        <dbReference type="ChEBI" id="CHEBI:30413"/>
    </ligand>
    <ligandPart>
        <name>Fe</name>
        <dbReference type="ChEBI" id="CHEBI:18248"/>
    </ligandPart>
</feature>
<dbReference type="GO" id="GO:0004497">
    <property type="term" value="F:monooxygenase activity"/>
    <property type="evidence" value="ECO:0007669"/>
    <property type="project" value="UniProtKB-KW"/>
</dbReference>
<keyword evidence="6 8" id="KW-0408">Iron</keyword>
<dbReference type="AlphaFoldDB" id="A0A9P7FVF3"/>
<dbReference type="OrthoDB" id="1470350at2759"/>
<evidence type="ECO:0000256" key="5">
    <source>
        <dbReference type="ARBA" id="ARBA00023002"/>
    </source>
</evidence>
<comment type="similarity">
    <text evidence="2 9">Belongs to the cytochrome P450 family.</text>
</comment>
<organism evidence="10 11">
    <name type="scientific">Sphagnurus paluster</name>
    <dbReference type="NCBI Taxonomy" id="117069"/>
    <lineage>
        <taxon>Eukaryota</taxon>
        <taxon>Fungi</taxon>
        <taxon>Dikarya</taxon>
        <taxon>Basidiomycota</taxon>
        <taxon>Agaricomycotina</taxon>
        <taxon>Agaricomycetes</taxon>
        <taxon>Agaricomycetidae</taxon>
        <taxon>Agaricales</taxon>
        <taxon>Tricholomatineae</taxon>
        <taxon>Lyophyllaceae</taxon>
        <taxon>Sphagnurus</taxon>
    </lineage>
</organism>
<keyword evidence="7 9" id="KW-0503">Monooxygenase</keyword>
<keyword evidence="4 8" id="KW-0479">Metal-binding</keyword>
<protein>
    <recommendedName>
        <fullName evidence="12">Cytochrome P450</fullName>
    </recommendedName>
</protein>
<dbReference type="PRINTS" id="PR00463">
    <property type="entry name" value="EP450I"/>
</dbReference>
<comment type="caution">
    <text evidence="10">The sequence shown here is derived from an EMBL/GenBank/DDBJ whole genome shotgun (WGS) entry which is preliminary data.</text>
</comment>